<dbReference type="Proteomes" id="UP000583929">
    <property type="component" value="Unassembled WGS sequence"/>
</dbReference>
<keyword evidence="2" id="KW-0539">Nucleus</keyword>
<evidence type="ECO:0000256" key="2">
    <source>
        <dbReference type="RuleBase" id="RU369065"/>
    </source>
</evidence>
<evidence type="ECO:0000256" key="1">
    <source>
        <dbReference type="ARBA" id="ARBA00008614"/>
    </source>
</evidence>
<comment type="function">
    <text evidence="2">Repressor of jasmonate responses.</text>
</comment>
<accession>A0A7J6GG18</accession>
<organism evidence="4 5">
    <name type="scientific">Cannabis sativa</name>
    <name type="common">Hemp</name>
    <name type="synonym">Marijuana</name>
    <dbReference type="NCBI Taxonomy" id="3483"/>
    <lineage>
        <taxon>Eukaryota</taxon>
        <taxon>Viridiplantae</taxon>
        <taxon>Streptophyta</taxon>
        <taxon>Embryophyta</taxon>
        <taxon>Tracheophyta</taxon>
        <taxon>Spermatophyta</taxon>
        <taxon>Magnoliopsida</taxon>
        <taxon>eudicotyledons</taxon>
        <taxon>Gunneridae</taxon>
        <taxon>Pentapetalae</taxon>
        <taxon>rosids</taxon>
        <taxon>fabids</taxon>
        <taxon>Rosales</taxon>
        <taxon>Cannabaceae</taxon>
        <taxon>Cannabis</taxon>
    </lineage>
</organism>
<dbReference type="EMBL" id="JAATIQ010000107">
    <property type="protein sequence ID" value="KAF4381843.1"/>
    <property type="molecule type" value="Genomic_DNA"/>
</dbReference>
<dbReference type="Pfam" id="PF09425">
    <property type="entry name" value="Jas_motif"/>
    <property type="match status" value="1"/>
</dbReference>
<dbReference type="SMART" id="SM00979">
    <property type="entry name" value="TIFY"/>
    <property type="match status" value="1"/>
</dbReference>
<comment type="caution">
    <text evidence="4">The sequence shown here is derived from an EMBL/GenBank/DDBJ whole genome shotgun (WGS) entry which is preliminary data.</text>
</comment>
<proteinExistence type="inferred from homology"/>
<evidence type="ECO:0000259" key="3">
    <source>
        <dbReference type="PROSITE" id="PS51320"/>
    </source>
</evidence>
<dbReference type="GO" id="GO:0031347">
    <property type="term" value="P:regulation of defense response"/>
    <property type="evidence" value="ECO:0007669"/>
    <property type="project" value="UniProtKB-UniRule"/>
</dbReference>
<sequence length="156" mass="17557">MRRNCNLELQLVPAAFSVADLNSNYPIHNSMKIEDDDDGYSNKNSNMMMNNRSSTTNQNQPLTIFYNGKICVCDVTEFQARAIILLASREMEERLKTPRGAAAAAIATTPMSEPCSPSIQSPIYSPTAALSMKRSLQRFLQKRKHRAQATSPYYHH</sequence>
<evidence type="ECO:0000313" key="4">
    <source>
        <dbReference type="EMBL" id="KAF4381843.1"/>
    </source>
</evidence>
<dbReference type="Pfam" id="PF06200">
    <property type="entry name" value="tify"/>
    <property type="match status" value="1"/>
</dbReference>
<comment type="domain">
    <text evidence="2">The jas domain is required for interaction with COI1.</text>
</comment>
<dbReference type="GO" id="GO:0005634">
    <property type="term" value="C:nucleus"/>
    <property type="evidence" value="ECO:0007669"/>
    <property type="project" value="UniProtKB-SubCell"/>
</dbReference>
<evidence type="ECO:0000313" key="5">
    <source>
        <dbReference type="Proteomes" id="UP000583929"/>
    </source>
</evidence>
<keyword evidence="2" id="KW-1184">Jasmonic acid signaling pathway</keyword>
<keyword evidence="5" id="KW-1185">Reference proteome</keyword>
<dbReference type="GO" id="GO:2000022">
    <property type="term" value="P:regulation of jasmonic acid mediated signaling pathway"/>
    <property type="evidence" value="ECO:0007669"/>
    <property type="project" value="UniProtKB-UniRule"/>
</dbReference>
<dbReference type="InterPro" id="IPR040390">
    <property type="entry name" value="TIFY/JAZ"/>
</dbReference>
<dbReference type="PROSITE" id="PS51320">
    <property type="entry name" value="TIFY"/>
    <property type="match status" value="1"/>
</dbReference>
<dbReference type="GO" id="GO:0009611">
    <property type="term" value="P:response to wounding"/>
    <property type="evidence" value="ECO:0007669"/>
    <property type="project" value="UniProtKB-UniRule"/>
</dbReference>
<dbReference type="PANTHER" id="PTHR33077">
    <property type="entry name" value="PROTEIN TIFY 4A-RELATED-RELATED"/>
    <property type="match status" value="1"/>
</dbReference>
<dbReference type="AlphaFoldDB" id="A0A7J6GG18"/>
<dbReference type="InterPro" id="IPR010399">
    <property type="entry name" value="Tify_dom"/>
</dbReference>
<comment type="subcellular location">
    <subcellularLocation>
        <location evidence="2">Nucleus</location>
    </subcellularLocation>
</comment>
<comment type="similarity">
    <text evidence="1 2">Belongs to the TIFY/JAZ family.</text>
</comment>
<dbReference type="InterPro" id="IPR018467">
    <property type="entry name" value="CCT_CS"/>
</dbReference>
<protein>
    <recommendedName>
        <fullName evidence="2">Protein TIFY</fullName>
    </recommendedName>
    <alternativeName>
        <fullName evidence="2">Jasmonate ZIM domain-containing protein</fullName>
    </alternativeName>
</protein>
<reference evidence="4 5" key="1">
    <citation type="journal article" date="2020" name="bioRxiv">
        <title>Sequence and annotation of 42 cannabis genomes reveals extensive copy number variation in cannabinoid synthesis and pathogen resistance genes.</title>
        <authorList>
            <person name="Mckernan K.J."/>
            <person name="Helbert Y."/>
            <person name="Kane L.T."/>
            <person name="Ebling H."/>
            <person name="Zhang L."/>
            <person name="Liu B."/>
            <person name="Eaton Z."/>
            <person name="Mclaughlin S."/>
            <person name="Kingan S."/>
            <person name="Baybayan P."/>
            <person name="Concepcion G."/>
            <person name="Jordan M."/>
            <person name="Riva A."/>
            <person name="Barbazuk W."/>
            <person name="Harkins T."/>
        </authorList>
    </citation>
    <scope>NUCLEOTIDE SEQUENCE [LARGE SCALE GENOMIC DNA]</scope>
    <source>
        <strain evidence="5">cv. Jamaican Lion 4</strain>
        <tissue evidence="4">Leaf</tissue>
    </source>
</reference>
<name>A0A7J6GG18_CANSA</name>
<gene>
    <name evidence="4" type="ORF">G4B88_001138</name>
</gene>
<dbReference type="PANTHER" id="PTHR33077:SF17">
    <property type="entry name" value="PROTEIN TIFY 5B"/>
    <property type="match status" value="1"/>
</dbReference>
<feature type="domain" description="Tify" evidence="3">
    <location>
        <begin position="55"/>
        <end position="89"/>
    </location>
</feature>